<reference evidence="2" key="1">
    <citation type="journal article" date="2005" name="Nature">
        <title>Sequencing of Aspergillus nidulans and comparative analysis with A. fumigatus and A. oryzae.</title>
        <authorList>
            <person name="Galagan J.E."/>
            <person name="Calvo S.E."/>
            <person name="Cuomo C."/>
            <person name="Ma L.J."/>
            <person name="Wortman J.R."/>
            <person name="Batzoglou S."/>
            <person name="Lee S.I."/>
            <person name="Basturkmen M."/>
            <person name="Spevak C.C."/>
            <person name="Clutterbuck J."/>
            <person name="Kapitonov V."/>
            <person name="Jurka J."/>
            <person name="Scazzocchio C."/>
            <person name="Farman M."/>
            <person name="Butler J."/>
            <person name="Purcell S."/>
            <person name="Harris S."/>
            <person name="Braus G.H."/>
            <person name="Draht O."/>
            <person name="Busch S."/>
            <person name="D'Enfert C."/>
            <person name="Bouchier C."/>
            <person name="Goldman G.H."/>
            <person name="Bell-Pedersen D."/>
            <person name="Griffiths-Jones S."/>
            <person name="Doonan J.H."/>
            <person name="Yu J."/>
            <person name="Vienken K."/>
            <person name="Pain A."/>
            <person name="Freitag M."/>
            <person name="Selker E.U."/>
            <person name="Archer D.B."/>
            <person name="Penalva M.A."/>
            <person name="Oakley B.R."/>
            <person name="Momany M."/>
            <person name="Tanaka T."/>
            <person name="Kumagai T."/>
            <person name="Asai K."/>
            <person name="Machida M."/>
            <person name="Nierman W.C."/>
            <person name="Denning D.W."/>
            <person name="Caddick M."/>
            <person name="Hynes M."/>
            <person name="Paoletti M."/>
            <person name="Fischer R."/>
            <person name="Miller B."/>
            <person name="Dyer P."/>
            <person name="Sachs M.S."/>
            <person name="Osmani S.A."/>
            <person name="Birren B.W."/>
        </authorList>
    </citation>
    <scope>NUCLEOTIDE SEQUENCE [LARGE SCALE GENOMIC DNA]</scope>
    <source>
        <strain evidence="2">FGSC A4 / ATCC 38163 / CBS 112.46 / NRRL 194 / M139</strain>
    </source>
</reference>
<evidence type="ECO:0000313" key="1">
    <source>
        <dbReference type="EMBL" id="CBF75429.1"/>
    </source>
</evidence>
<sequence length="38" mass="4212">MVPGTPPGHWSSFALQGRVFQSRLQGAYLGHLTEENIE</sequence>
<accession>C8V728</accession>
<name>C8V728_EMENI</name>
<dbReference type="GeneID" id="74897004"/>
<evidence type="ECO:0000313" key="2">
    <source>
        <dbReference type="Proteomes" id="UP000000560"/>
    </source>
</evidence>
<dbReference type="EMBL" id="BN001302">
    <property type="protein sequence ID" value="CBF75429.1"/>
    <property type="molecule type" value="Genomic_DNA"/>
</dbReference>
<dbReference type="RefSeq" id="XP_050467456.1">
    <property type="nucleotide sequence ID" value="XM_050611426.1"/>
</dbReference>
<reference evidence="2" key="2">
    <citation type="journal article" date="2009" name="Fungal Genet. Biol.">
        <title>The 2008 update of the Aspergillus nidulans genome annotation: a community effort.</title>
        <authorList>
            <person name="Wortman J.R."/>
            <person name="Gilsenan J.M."/>
            <person name="Joardar V."/>
            <person name="Deegan J."/>
            <person name="Clutterbuck J."/>
            <person name="Andersen M.R."/>
            <person name="Archer D."/>
            <person name="Bencina M."/>
            <person name="Braus G."/>
            <person name="Coutinho P."/>
            <person name="von Dohren H."/>
            <person name="Doonan J."/>
            <person name="Driessen A.J."/>
            <person name="Durek P."/>
            <person name="Espeso E."/>
            <person name="Fekete E."/>
            <person name="Flipphi M."/>
            <person name="Estrada C.G."/>
            <person name="Geysens S."/>
            <person name="Goldman G."/>
            <person name="de Groot P.W."/>
            <person name="Hansen K."/>
            <person name="Harris S.D."/>
            <person name="Heinekamp T."/>
            <person name="Helmstaedt K."/>
            <person name="Henrissat B."/>
            <person name="Hofmann G."/>
            <person name="Homan T."/>
            <person name="Horio T."/>
            <person name="Horiuchi H."/>
            <person name="James S."/>
            <person name="Jones M."/>
            <person name="Karaffa L."/>
            <person name="Karanyi Z."/>
            <person name="Kato M."/>
            <person name="Keller N."/>
            <person name="Kelly D.E."/>
            <person name="Kiel J.A."/>
            <person name="Kim J.M."/>
            <person name="van der Klei I.J."/>
            <person name="Klis F.M."/>
            <person name="Kovalchuk A."/>
            <person name="Krasevec N."/>
            <person name="Kubicek C.P."/>
            <person name="Liu B."/>
            <person name="Maccabe A."/>
            <person name="Meyer V."/>
            <person name="Mirabito P."/>
            <person name="Miskei M."/>
            <person name="Mos M."/>
            <person name="Mullins J."/>
            <person name="Nelson D.R."/>
            <person name="Nielsen J."/>
            <person name="Oakley B.R."/>
            <person name="Osmani S.A."/>
            <person name="Pakula T."/>
            <person name="Paszewski A."/>
            <person name="Paulsen I."/>
            <person name="Pilsyk S."/>
            <person name="Pocsi I."/>
            <person name="Punt P.J."/>
            <person name="Ram A.F."/>
            <person name="Ren Q."/>
            <person name="Robellet X."/>
            <person name="Robson G."/>
            <person name="Seiboth B."/>
            <person name="van Solingen P."/>
            <person name="Specht T."/>
            <person name="Sun J."/>
            <person name="Taheri-Talesh N."/>
            <person name="Takeshita N."/>
            <person name="Ussery D."/>
            <person name="vanKuyk P.A."/>
            <person name="Visser H."/>
            <person name="van de Vondervoort P.J."/>
            <person name="de Vries R.P."/>
            <person name="Walton J."/>
            <person name="Xiang X."/>
            <person name="Xiong Y."/>
            <person name="Zeng A.P."/>
            <person name="Brandt B.W."/>
            <person name="Cornell M.J."/>
            <person name="van den Hondel C.A."/>
            <person name="Visser J."/>
            <person name="Oliver S.G."/>
            <person name="Turner G."/>
        </authorList>
    </citation>
    <scope>GENOME REANNOTATION</scope>
    <source>
        <strain evidence="2">FGSC A4 / ATCC 38163 / CBS 112.46 / NRRL 194 / M139</strain>
    </source>
</reference>
<dbReference type="Proteomes" id="UP000000560">
    <property type="component" value="Chromosome II"/>
</dbReference>
<keyword evidence="2" id="KW-1185">Reference proteome</keyword>
<dbReference type="InParanoid" id="C8V728"/>
<gene>
    <name evidence="1" type="ORF">ANIA_11413</name>
</gene>
<organism evidence="1 2">
    <name type="scientific">Emericella nidulans (strain FGSC A4 / ATCC 38163 / CBS 112.46 / NRRL 194 / M139)</name>
    <name type="common">Aspergillus nidulans</name>
    <dbReference type="NCBI Taxonomy" id="227321"/>
    <lineage>
        <taxon>Eukaryota</taxon>
        <taxon>Fungi</taxon>
        <taxon>Dikarya</taxon>
        <taxon>Ascomycota</taxon>
        <taxon>Pezizomycotina</taxon>
        <taxon>Eurotiomycetes</taxon>
        <taxon>Eurotiomycetidae</taxon>
        <taxon>Eurotiales</taxon>
        <taxon>Aspergillaceae</taxon>
        <taxon>Aspergillus</taxon>
        <taxon>Aspergillus subgen. Nidulantes</taxon>
    </lineage>
</organism>
<dbReference type="KEGG" id="ani:ANIA_11413"/>
<dbReference type="HOGENOM" id="CLU_3335559_0_0_1"/>
<proteinExistence type="predicted"/>
<dbReference type="AlphaFoldDB" id="C8V728"/>
<protein>
    <submittedName>
        <fullName evidence="1">Uncharacterized protein</fullName>
    </submittedName>
</protein>